<evidence type="ECO:0000313" key="3">
    <source>
        <dbReference type="Proteomes" id="UP000813463"/>
    </source>
</evidence>
<evidence type="ECO:0000259" key="2">
    <source>
        <dbReference type="Pfam" id="PF13968"/>
    </source>
</evidence>
<keyword evidence="1" id="KW-1133">Transmembrane helix</keyword>
<dbReference type="InterPro" id="IPR007658">
    <property type="entry name" value="DUF594"/>
</dbReference>
<feature type="transmembrane region" description="Helical" evidence="1">
    <location>
        <begin position="20"/>
        <end position="39"/>
    </location>
</feature>
<dbReference type="Pfam" id="PF13968">
    <property type="entry name" value="DUF4220"/>
    <property type="match status" value="1"/>
</dbReference>
<feature type="transmembrane region" description="Helical" evidence="1">
    <location>
        <begin position="332"/>
        <end position="360"/>
    </location>
</feature>
<sequence length="719" mass="82804">MEISQSVRKVVKHLWETWDIRALMLVSLFIQAFLTLIAPLRKYSASSILGFLIWLLYLSADTIGIFVIGLIASQEFNSPQKKELLAFWAPFLLLHLGGPDTITALALQDNELWNRHALQLVTQVFLTVYVFVQSFPHNNLWLPTVFMFVDGLIKYFERTCALYFASKDSFKDSLVSESAPGPNYARLMEEYISKRDAVIPIPVTFGDASCSTATCSTAISTAPATAQVMKPDEMVKEAHRFYDMFKALLAGDFLSLGDRQTSLEFFISRPGHEAFRIVEIELNLIYDVFYTKLFLLQRKRAFARVFCFISVVASALIFSLKDRSKYQNVDVIITFVLLGGAIALDICACLMFVMSDWWIIVISSDGNKLKRCFRSVMLVILRCSRLVRRPHRRRWSQSISKYNLLKRCFKKPPSIFFNFKGWIFSMKQVRDTLIGLVYVENQKADEQLVEYVIEEIQKRANISTNIEVAKEICSSRGNLVLHEDDIFASECLSSWTIDVDYDDSVLIWHLATDICYWTSTTTENENDATVKYRSVSKALSDYMSYLLLRQQTLLSSVVGMSDSRFEDTCKEVNKFMNRTTYIRSYPWWKAANCNRLWSRTISAERIEKQFSNKVLEVNVDVEPMNVKGDRSKSVLFDACRLVKQLEMFGDEKKWEIMSKVWVELLCYAAVRCSPRSHIEQLSKGGELITLAWLFMAHLGLGEHFLSRPKRTTKKMIITK</sequence>
<gene>
    <name evidence="4" type="primary">LOC110776890</name>
</gene>
<keyword evidence="3" id="KW-1185">Reference proteome</keyword>
<dbReference type="Proteomes" id="UP000813463">
    <property type="component" value="Chromosome 6"/>
</dbReference>
<feature type="transmembrane region" description="Helical" evidence="1">
    <location>
        <begin position="84"/>
        <end position="107"/>
    </location>
</feature>
<organism evidence="3 4">
    <name type="scientific">Spinacia oleracea</name>
    <name type="common">Spinach</name>
    <dbReference type="NCBI Taxonomy" id="3562"/>
    <lineage>
        <taxon>Eukaryota</taxon>
        <taxon>Viridiplantae</taxon>
        <taxon>Streptophyta</taxon>
        <taxon>Embryophyta</taxon>
        <taxon>Tracheophyta</taxon>
        <taxon>Spermatophyta</taxon>
        <taxon>Magnoliopsida</taxon>
        <taxon>eudicotyledons</taxon>
        <taxon>Gunneridae</taxon>
        <taxon>Pentapetalae</taxon>
        <taxon>Caryophyllales</taxon>
        <taxon>Chenopodiaceae</taxon>
        <taxon>Chenopodioideae</taxon>
        <taxon>Anserineae</taxon>
        <taxon>Spinacia</taxon>
    </lineage>
</organism>
<dbReference type="Pfam" id="PF04578">
    <property type="entry name" value="DUF594"/>
    <property type="match status" value="1"/>
</dbReference>
<accession>A0ABM3QW00</accession>
<dbReference type="InterPro" id="IPR025315">
    <property type="entry name" value="DUF4220"/>
</dbReference>
<reference evidence="3" key="1">
    <citation type="journal article" date="2021" name="Nat. Commun.">
        <title>Genomic analyses provide insights into spinach domestication and the genetic basis of agronomic traits.</title>
        <authorList>
            <person name="Cai X."/>
            <person name="Sun X."/>
            <person name="Xu C."/>
            <person name="Sun H."/>
            <person name="Wang X."/>
            <person name="Ge C."/>
            <person name="Zhang Z."/>
            <person name="Wang Q."/>
            <person name="Fei Z."/>
            <person name="Jiao C."/>
            <person name="Wang Q."/>
        </authorList>
    </citation>
    <scope>NUCLEOTIDE SEQUENCE [LARGE SCALE GENOMIC DNA]</scope>
    <source>
        <strain evidence="3">cv. Varoflay</strain>
    </source>
</reference>
<name>A0ABM3QW00_SPIOL</name>
<feature type="domain" description="DUF4220" evidence="2">
    <location>
        <begin position="54"/>
        <end position="406"/>
    </location>
</feature>
<feature type="transmembrane region" description="Helical" evidence="1">
    <location>
        <begin position="301"/>
        <end position="320"/>
    </location>
</feature>
<keyword evidence="1" id="KW-0812">Transmembrane</keyword>
<proteinExistence type="predicted"/>
<reference evidence="4" key="2">
    <citation type="submission" date="2025-08" db="UniProtKB">
        <authorList>
            <consortium name="RefSeq"/>
        </authorList>
    </citation>
    <scope>IDENTIFICATION</scope>
    <source>
        <tissue evidence="4">Leaf</tissue>
    </source>
</reference>
<keyword evidence="1" id="KW-0472">Membrane</keyword>
<protein>
    <submittedName>
        <fullName evidence="4">Uncharacterized protein isoform X1</fullName>
    </submittedName>
</protein>
<dbReference type="RefSeq" id="XP_056687539.1">
    <property type="nucleotide sequence ID" value="XM_056831561.1"/>
</dbReference>
<dbReference type="PANTHER" id="PTHR31325">
    <property type="entry name" value="OS01G0798800 PROTEIN-RELATED"/>
    <property type="match status" value="1"/>
</dbReference>
<evidence type="ECO:0000313" key="4">
    <source>
        <dbReference type="RefSeq" id="XP_056687539.1"/>
    </source>
</evidence>
<evidence type="ECO:0000256" key="1">
    <source>
        <dbReference type="SAM" id="Phobius"/>
    </source>
</evidence>
<dbReference type="GeneID" id="110776890"/>
<feature type="transmembrane region" description="Helical" evidence="1">
    <location>
        <begin position="51"/>
        <end position="72"/>
    </location>
</feature>